<name>A0A326U2H9_THEHA</name>
<evidence type="ECO:0000259" key="1">
    <source>
        <dbReference type="Pfam" id="PF01408"/>
    </source>
</evidence>
<evidence type="ECO:0000313" key="4">
    <source>
        <dbReference type="Proteomes" id="UP000248806"/>
    </source>
</evidence>
<dbReference type="SUPFAM" id="SSF51735">
    <property type="entry name" value="NAD(P)-binding Rossmann-fold domains"/>
    <property type="match status" value="1"/>
</dbReference>
<organism evidence="3 4">
    <name type="scientific">Thermosporothrix hazakensis</name>
    <dbReference type="NCBI Taxonomy" id="644383"/>
    <lineage>
        <taxon>Bacteria</taxon>
        <taxon>Bacillati</taxon>
        <taxon>Chloroflexota</taxon>
        <taxon>Ktedonobacteria</taxon>
        <taxon>Ktedonobacterales</taxon>
        <taxon>Thermosporotrichaceae</taxon>
        <taxon>Thermosporothrix</taxon>
    </lineage>
</organism>
<sequence>MTVKIGIIGCGGIATPHINGYNKLPDAQVTAVCDVVEENARRCAELAGGATVFTDLKEMLDKADITAVDICLPHHLHKDAIVAAANAGKHILCEKPLCLTLDEAEAVKRAVDDNGVTLMCAHNQLFLPAVQYARRMVAGGTLGDVYEIRTTDSFYHSFDPSTIGWRANREFIGGGELIDTGYHPTYLLLYLANSKPVEVTAMLSNHRLHFMDGEDSAQVLVRFENGIVGNIVTSWAYEPSDNTEKFSIVAQRGYVYSQGKDVTYKMRMSNPPETITVKQPTISTFDAEIADFVDCLKENRRPINNEEDGINVLKIILGAYRSAKEKRTIEI</sequence>
<dbReference type="InterPro" id="IPR036291">
    <property type="entry name" value="NAD(P)-bd_dom_sf"/>
</dbReference>
<dbReference type="Pfam" id="PF22725">
    <property type="entry name" value="GFO_IDH_MocA_C3"/>
    <property type="match status" value="1"/>
</dbReference>
<dbReference type="SUPFAM" id="SSF55347">
    <property type="entry name" value="Glyceraldehyde-3-phosphate dehydrogenase-like, C-terminal domain"/>
    <property type="match status" value="1"/>
</dbReference>
<dbReference type="AlphaFoldDB" id="A0A326U2H9"/>
<comment type="caution">
    <text evidence="3">The sequence shown here is derived from an EMBL/GenBank/DDBJ whole genome shotgun (WGS) entry which is preliminary data.</text>
</comment>
<accession>A0A326U2H9</accession>
<feature type="domain" description="GFO/IDH/MocA-like oxidoreductase" evidence="2">
    <location>
        <begin position="130"/>
        <end position="254"/>
    </location>
</feature>
<dbReference type="PANTHER" id="PTHR43377:SF1">
    <property type="entry name" value="BILIVERDIN REDUCTASE A"/>
    <property type="match status" value="1"/>
</dbReference>
<dbReference type="Gene3D" id="3.30.360.10">
    <property type="entry name" value="Dihydrodipicolinate Reductase, domain 2"/>
    <property type="match status" value="1"/>
</dbReference>
<dbReference type="RefSeq" id="WP_111324481.1">
    <property type="nucleotide sequence ID" value="NZ_BIFX01000001.1"/>
</dbReference>
<dbReference type="EMBL" id="QKUF01000017">
    <property type="protein sequence ID" value="PZW25652.1"/>
    <property type="molecule type" value="Genomic_DNA"/>
</dbReference>
<dbReference type="Proteomes" id="UP000248806">
    <property type="component" value="Unassembled WGS sequence"/>
</dbReference>
<evidence type="ECO:0000259" key="2">
    <source>
        <dbReference type="Pfam" id="PF22725"/>
    </source>
</evidence>
<dbReference type="PANTHER" id="PTHR43377">
    <property type="entry name" value="BILIVERDIN REDUCTASE A"/>
    <property type="match status" value="1"/>
</dbReference>
<keyword evidence="4" id="KW-1185">Reference proteome</keyword>
<gene>
    <name evidence="3" type="ORF">EI42_04145</name>
</gene>
<reference evidence="3 4" key="1">
    <citation type="submission" date="2018-06" db="EMBL/GenBank/DDBJ databases">
        <title>Genomic Encyclopedia of Archaeal and Bacterial Type Strains, Phase II (KMG-II): from individual species to whole genera.</title>
        <authorList>
            <person name="Goeker M."/>
        </authorList>
    </citation>
    <scope>NUCLEOTIDE SEQUENCE [LARGE SCALE GENOMIC DNA]</scope>
    <source>
        <strain evidence="3 4">ATCC BAA-1881</strain>
    </source>
</reference>
<evidence type="ECO:0000313" key="3">
    <source>
        <dbReference type="EMBL" id="PZW25652.1"/>
    </source>
</evidence>
<dbReference type="OrthoDB" id="9815825at2"/>
<dbReference type="GO" id="GO:0000166">
    <property type="term" value="F:nucleotide binding"/>
    <property type="evidence" value="ECO:0007669"/>
    <property type="project" value="InterPro"/>
</dbReference>
<proteinExistence type="predicted"/>
<feature type="domain" description="Gfo/Idh/MocA-like oxidoreductase N-terminal" evidence="1">
    <location>
        <begin position="3"/>
        <end position="122"/>
    </location>
</feature>
<dbReference type="InterPro" id="IPR055170">
    <property type="entry name" value="GFO_IDH_MocA-like_dom"/>
</dbReference>
<dbReference type="Pfam" id="PF01408">
    <property type="entry name" value="GFO_IDH_MocA"/>
    <property type="match status" value="1"/>
</dbReference>
<dbReference type="InterPro" id="IPR000683">
    <property type="entry name" value="Gfo/Idh/MocA-like_OxRdtase_N"/>
</dbReference>
<dbReference type="Gene3D" id="3.40.50.720">
    <property type="entry name" value="NAD(P)-binding Rossmann-like Domain"/>
    <property type="match status" value="1"/>
</dbReference>
<protein>
    <submittedName>
        <fullName evidence="3">Putative dehydrogenase</fullName>
    </submittedName>
</protein>
<dbReference type="InterPro" id="IPR051450">
    <property type="entry name" value="Gfo/Idh/MocA_Oxidoreductases"/>
</dbReference>